<dbReference type="GO" id="GO:0016740">
    <property type="term" value="F:transferase activity"/>
    <property type="evidence" value="ECO:0007669"/>
    <property type="project" value="UniProtKB-KW"/>
</dbReference>
<dbReference type="RefSeq" id="WP_014959972.1">
    <property type="nucleotide sequence ID" value="NZ_CP007243.1"/>
</dbReference>
<keyword evidence="3" id="KW-1185">Reference proteome</keyword>
<evidence type="ECO:0000313" key="2">
    <source>
        <dbReference type="EMBL" id="AIA29930.1"/>
    </source>
</evidence>
<dbReference type="EMBL" id="CP007243">
    <property type="protein sequence ID" value="AIA29930.1"/>
    <property type="molecule type" value="Genomic_DNA"/>
</dbReference>
<protein>
    <submittedName>
        <fullName evidence="2">Sulfurtransferase</fullName>
    </submittedName>
</protein>
<reference evidence="2 3" key="2">
    <citation type="journal article" date="2015" name="Biomed. Res. Int.">
        <title>Effects of Arsenite Resistance on the Growth and Functional Gene Expression of Leptospirillum ferriphilum and Acidithiobacillus thiooxidans in Pure Culture and Coculture.</title>
        <authorList>
            <person name="Jiang H."/>
            <person name="Liang Y."/>
            <person name="Yin H."/>
            <person name="Xiao Y."/>
            <person name="Guo X."/>
            <person name="Xu Y."/>
            <person name="Hu Q."/>
            <person name="Liu H."/>
            <person name="Liu X."/>
        </authorList>
    </citation>
    <scope>NUCLEOTIDE SEQUENCE [LARGE SCALE GENOMIC DNA]</scope>
    <source>
        <strain evidence="2 3">YSK</strain>
    </source>
</reference>
<accession>A0A059XSA0</accession>
<dbReference type="InterPro" id="IPR036873">
    <property type="entry name" value="Rhodanese-like_dom_sf"/>
</dbReference>
<reference evidence="3" key="1">
    <citation type="submission" date="2014-02" db="EMBL/GenBank/DDBJ databases">
        <title>Complete genome sequence and comparative genomic analysis of the nitrogen-fixing bacterium Leptospirillum ferriphilum YSK.</title>
        <authorList>
            <person name="Guo X."/>
            <person name="Yin H."/>
            <person name="Liang Y."/>
            <person name="Hu Q."/>
            <person name="Ma L."/>
            <person name="Xiao Y."/>
            <person name="Zhang X."/>
            <person name="Qiu G."/>
            <person name="Liu X."/>
        </authorList>
    </citation>
    <scope>NUCLEOTIDE SEQUENCE [LARGE SCALE GENOMIC DNA]</scope>
    <source>
        <strain evidence="3">YSK</strain>
    </source>
</reference>
<name>A0A059XSA0_9BACT</name>
<dbReference type="KEGG" id="lfp:Y981_01140"/>
<dbReference type="AlphaFoldDB" id="A0A059XSA0"/>
<dbReference type="Proteomes" id="UP000027059">
    <property type="component" value="Chromosome"/>
</dbReference>
<dbReference type="Gene3D" id="3.40.250.10">
    <property type="entry name" value="Rhodanese-like domain"/>
    <property type="match status" value="1"/>
</dbReference>
<dbReference type="PROSITE" id="PS50206">
    <property type="entry name" value="RHODANESE_3"/>
    <property type="match status" value="1"/>
</dbReference>
<proteinExistence type="predicted"/>
<dbReference type="PANTHER" id="PTHR43031">
    <property type="entry name" value="FAD-DEPENDENT OXIDOREDUCTASE"/>
    <property type="match status" value="1"/>
</dbReference>
<dbReference type="SUPFAM" id="SSF52821">
    <property type="entry name" value="Rhodanese/Cell cycle control phosphatase"/>
    <property type="match status" value="1"/>
</dbReference>
<gene>
    <name evidence="2" type="ORF">Y981_01140</name>
</gene>
<dbReference type="PANTHER" id="PTHR43031:SF17">
    <property type="entry name" value="SULFURTRANSFERASE YTWF-RELATED"/>
    <property type="match status" value="1"/>
</dbReference>
<organism evidence="2 3">
    <name type="scientific">Leptospirillum ferriphilum YSK</name>
    <dbReference type="NCBI Taxonomy" id="1441628"/>
    <lineage>
        <taxon>Bacteria</taxon>
        <taxon>Pseudomonadati</taxon>
        <taxon>Nitrospirota</taxon>
        <taxon>Nitrospiria</taxon>
        <taxon>Nitrospirales</taxon>
        <taxon>Nitrospiraceae</taxon>
        <taxon>Leptospirillum</taxon>
    </lineage>
</organism>
<dbReference type="InterPro" id="IPR001763">
    <property type="entry name" value="Rhodanese-like_dom"/>
</dbReference>
<dbReference type="Pfam" id="PF00581">
    <property type="entry name" value="Rhodanese"/>
    <property type="match status" value="1"/>
</dbReference>
<evidence type="ECO:0000313" key="3">
    <source>
        <dbReference type="Proteomes" id="UP000027059"/>
    </source>
</evidence>
<sequence length="114" mass="13003">MFGGLFGGGDIEILPQELKERMERGEDILLIDVREDWEHARVKLPGARHIPLAKLPQMLSQIDPKKDIVVYCHHGARSMQACQFMKKNGFEKIKNLRGGIDAYARVVDRSLPTY</sequence>
<evidence type="ECO:0000259" key="1">
    <source>
        <dbReference type="PROSITE" id="PS50206"/>
    </source>
</evidence>
<keyword evidence="2" id="KW-0808">Transferase</keyword>
<dbReference type="HOGENOM" id="CLU_089574_13_3_0"/>
<dbReference type="SMART" id="SM00450">
    <property type="entry name" value="RHOD"/>
    <property type="match status" value="1"/>
</dbReference>
<dbReference type="InterPro" id="IPR050229">
    <property type="entry name" value="GlpE_sulfurtransferase"/>
</dbReference>
<dbReference type="OrthoDB" id="9800872at2"/>
<feature type="domain" description="Rhodanese" evidence="1">
    <location>
        <begin position="24"/>
        <end position="112"/>
    </location>
</feature>